<dbReference type="STRING" id="1577792.QX51_11805"/>
<evidence type="ECO:0000259" key="4">
    <source>
        <dbReference type="PROSITE" id="PS50983"/>
    </source>
</evidence>
<dbReference type="Pfam" id="PF01497">
    <property type="entry name" value="Peripla_BP_2"/>
    <property type="match status" value="1"/>
</dbReference>
<feature type="chain" id="PRO_5039308697" evidence="3">
    <location>
        <begin position="22"/>
        <end position="302"/>
    </location>
</feature>
<gene>
    <name evidence="5" type="ORF">QX51_11805</name>
</gene>
<dbReference type="GO" id="GO:0071281">
    <property type="term" value="P:cellular response to iron ion"/>
    <property type="evidence" value="ECO:0007669"/>
    <property type="project" value="TreeGrafter"/>
</dbReference>
<dbReference type="SUPFAM" id="SSF53807">
    <property type="entry name" value="Helical backbone' metal receptor"/>
    <property type="match status" value="1"/>
</dbReference>
<evidence type="ECO:0000256" key="1">
    <source>
        <dbReference type="ARBA" id="ARBA00008814"/>
    </source>
</evidence>
<keyword evidence="6" id="KW-1185">Reference proteome</keyword>
<reference evidence="5 6" key="1">
    <citation type="submission" date="2014-12" db="EMBL/GenBank/DDBJ databases">
        <title>Draft genome sequence of Terrisporobacter sp. 08-306576, isolated from the blood culture of a bacteremia patient.</title>
        <authorList>
            <person name="Lund L.C."/>
            <person name="Sydenham T.V."/>
            <person name="Hogh S.V."/>
            <person name="Skov M.N."/>
            <person name="Kemp M."/>
            <person name="Justesen U.S."/>
        </authorList>
    </citation>
    <scope>NUCLEOTIDE SEQUENCE [LARGE SCALE GENOMIC DNA]</scope>
    <source>
        <strain evidence="5 6">08-306576</strain>
    </source>
</reference>
<dbReference type="PANTHER" id="PTHR30535:SF34">
    <property type="entry name" value="MOLYBDATE-BINDING PROTEIN MOLA"/>
    <property type="match status" value="1"/>
</dbReference>
<dbReference type="AlphaFoldDB" id="A0A0B3VIJ7"/>
<dbReference type="EMBL" id="JWHR01000109">
    <property type="protein sequence ID" value="KHS56666.1"/>
    <property type="molecule type" value="Genomic_DNA"/>
</dbReference>
<dbReference type="OrthoDB" id="9816357at2"/>
<keyword evidence="2 3" id="KW-0732">Signal</keyword>
<proteinExistence type="inferred from homology"/>
<feature type="domain" description="Fe/B12 periplasmic-binding" evidence="4">
    <location>
        <begin position="44"/>
        <end position="299"/>
    </location>
</feature>
<comment type="similarity">
    <text evidence="1">Belongs to the bacterial solute-binding protein 8 family.</text>
</comment>
<organism evidence="5 6">
    <name type="scientific">Terrisporobacter othiniensis</name>
    <dbReference type="NCBI Taxonomy" id="1577792"/>
    <lineage>
        <taxon>Bacteria</taxon>
        <taxon>Bacillati</taxon>
        <taxon>Bacillota</taxon>
        <taxon>Clostridia</taxon>
        <taxon>Peptostreptococcales</taxon>
        <taxon>Peptostreptococcaceae</taxon>
        <taxon>Terrisporobacter</taxon>
    </lineage>
</organism>
<dbReference type="Proteomes" id="UP000031189">
    <property type="component" value="Unassembled WGS sequence"/>
</dbReference>
<evidence type="ECO:0000313" key="6">
    <source>
        <dbReference type="Proteomes" id="UP000031189"/>
    </source>
</evidence>
<dbReference type="InterPro" id="IPR054828">
    <property type="entry name" value="Vit_B12_bind_prot"/>
</dbReference>
<protein>
    <submittedName>
        <fullName evidence="5">Iron ABC transporter substrate-binding protein</fullName>
    </submittedName>
</protein>
<dbReference type="InterPro" id="IPR050902">
    <property type="entry name" value="ABC_Transporter_SBP"/>
</dbReference>
<dbReference type="CDD" id="cd01143">
    <property type="entry name" value="YvrC"/>
    <property type="match status" value="1"/>
</dbReference>
<dbReference type="RefSeq" id="WP_039680117.1">
    <property type="nucleotide sequence ID" value="NZ_JAWGXO010000013.1"/>
</dbReference>
<evidence type="ECO:0000256" key="2">
    <source>
        <dbReference type="ARBA" id="ARBA00022729"/>
    </source>
</evidence>
<dbReference type="PROSITE" id="PS50983">
    <property type="entry name" value="FE_B12_PBP"/>
    <property type="match status" value="1"/>
</dbReference>
<comment type="caution">
    <text evidence="5">The sequence shown here is derived from an EMBL/GenBank/DDBJ whole genome shotgun (WGS) entry which is preliminary data.</text>
</comment>
<dbReference type="InterPro" id="IPR002491">
    <property type="entry name" value="ABC_transptr_periplasmic_BD"/>
</dbReference>
<feature type="signal peptide" evidence="3">
    <location>
        <begin position="1"/>
        <end position="21"/>
    </location>
</feature>
<dbReference type="NCBIfam" id="NF038402">
    <property type="entry name" value="TroA_like"/>
    <property type="match status" value="1"/>
</dbReference>
<dbReference type="PANTHER" id="PTHR30535">
    <property type="entry name" value="VITAMIN B12-BINDING PROTEIN"/>
    <property type="match status" value="1"/>
</dbReference>
<sequence>MKKKLLSLLLCVVMLFTVACSSNKEQTVTDREGNKVEIPSNIEKIVSTAPSNTEILAGLGVGDKIVCMDTYSEGIEGVNKDVKKMDFTSPDAEAIIELEPDIVIASGYNKSGSSDDPFKSISDAGIPVVYIPSSESIDGIYKDIEFIASIVKEDSKGEEIVSNMKSEIEKISKVGETIKDKKKVYIEIGPAPNLYSIGNSTFLNEMVEIIGAENIFKNQKSWISPTEESVIDANPDVILTTVNYVENPVKEIKSREGWENIKAVKNNEVYYIDADSSSRPTQNIIKALKEMAKATYPDEYEK</sequence>
<name>A0A0B3VIJ7_9FIRM</name>
<accession>A0A0B3VIJ7</accession>
<evidence type="ECO:0000313" key="5">
    <source>
        <dbReference type="EMBL" id="KHS56666.1"/>
    </source>
</evidence>
<dbReference type="PROSITE" id="PS51257">
    <property type="entry name" value="PROKAR_LIPOPROTEIN"/>
    <property type="match status" value="1"/>
</dbReference>
<evidence type="ECO:0000256" key="3">
    <source>
        <dbReference type="SAM" id="SignalP"/>
    </source>
</evidence>
<dbReference type="Gene3D" id="3.40.50.1980">
    <property type="entry name" value="Nitrogenase molybdenum iron protein domain"/>
    <property type="match status" value="2"/>
</dbReference>